<feature type="domain" description="MCM C-terminal AAA(+) ATPase" evidence="10">
    <location>
        <begin position="252"/>
        <end position="457"/>
    </location>
</feature>
<protein>
    <recommendedName>
        <fullName evidence="8">DNA 3'-5' helicase</fullName>
        <ecNumber evidence="8">5.6.2.4</ecNumber>
    </recommendedName>
</protein>
<organism evidence="13 14">
    <name type="scientific">Geodia barretti</name>
    <name type="common">Barrett's horny sponge</name>
    <dbReference type="NCBI Taxonomy" id="519541"/>
    <lineage>
        <taxon>Eukaryota</taxon>
        <taxon>Metazoa</taxon>
        <taxon>Porifera</taxon>
        <taxon>Demospongiae</taxon>
        <taxon>Heteroscleromorpha</taxon>
        <taxon>Tetractinellida</taxon>
        <taxon>Astrophorina</taxon>
        <taxon>Geodiidae</taxon>
        <taxon>Geodia</taxon>
    </lineage>
</organism>
<comment type="similarity">
    <text evidence="1 9">Belongs to the MCM family.</text>
</comment>
<evidence type="ECO:0000256" key="5">
    <source>
        <dbReference type="ARBA" id="ARBA00023125"/>
    </source>
</evidence>
<dbReference type="FunFam" id="3.40.50.300:FF:000826">
    <property type="entry name" value="Replicative DNA helicase Mcm"/>
    <property type="match status" value="1"/>
</dbReference>
<evidence type="ECO:0000259" key="10">
    <source>
        <dbReference type="PROSITE" id="PS50051"/>
    </source>
</evidence>
<dbReference type="Gene3D" id="2.40.50.140">
    <property type="entry name" value="Nucleic acid-binding proteins"/>
    <property type="match status" value="1"/>
</dbReference>
<dbReference type="Pfam" id="PF17855">
    <property type="entry name" value="MCM_lid"/>
    <property type="match status" value="1"/>
</dbReference>
<dbReference type="Gene3D" id="3.30.1640.10">
    <property type="entry name" value="mini-chromosome maintenance (MCM) complex, chain A, domain 1"/>
    <property type="match status" value="1"/>
</dbReference>
<dbReference type="SUPFAM" id="SSF46785">
    <property type="entry name" value="Winged helix' DNA-binding domain"/>
    <property type="match status" value="1"/>
</dbReference>
<keyword evidence="13" id="KW-0347">Helicase</keyword>
<dbReference type="SMART" id="SM00382">
    <property type="entry name" value="AAA"/>
    <property type="match status" value="2"/>
</dbReference>
<comment type="catalytic activity">
    <reaction evidence="7">
        <text>Couples ATP hydrolysis with the unwinding of duplex DNA by translocating in the 3'-5' direction.</text>
        <dbReference type="EC" id="5.6.2.4"/>
    </reaction>
</comment>
<reference evidence="13" key="1">
    <citation type="submission" date="2023-03" db="EMBL/GenBank/DDBJ databases">
        <authorList>
            <person name="Steffen K."/>
            <person name="Cardenas P."/>
        </authorList>
    </citation>
    <scope>NUCLEOTIDE SEQUENCE</scope>
</reference>
<dbReference type="InterPro" id="IPR001208">
    <property type="entry name" value="MCM_dom"/>
</dbReference>
<evidence type="ECO:0000259" key="11">
    <source>
        <dbReference type="PROSITE" id="PS51192"/>
    </source>
</evidence>
<evidence type="ECO:0000313" key="14">
    <source>
        <dbReference type="Proteomes" id="UP001174909"/>
    </source>
</evidence>
<dbReference type="InterPro" id="IPR031327">
    <property type="entry name" value="MCM"/>
</dbReference>
<evidence type="ECO:0000256" key="3">
    <source>
        <dbReference type="ARBA" id="ARBA00022741"/>
    </source>
</evidence>
<dbReference type="InterPro" id="IPR014001">
    <property type="entry name" value="Helicase_ATP-bd"/>
</dbReference>
<keyword evidence="5 9" id="KW-0238">DNA-binding</keyword>
<dbReference type="PROSITE" id="PS51194">
    <property type="entry name" value="HELICASE_CTER"/>
    <property type="match status" value="1"/>
</dbReference>
<evidence type="ECO:0000256" key="7">
    <source>
        <dbReference type="ARBA" id="ARBA00034617"/>
    </source>
</evidence>
<dbReference type="PROSITE" id="PS51192">
    <property type="entry name" value="HELICASE_ATP_BIND_1"/>
    <property type="match status" value="1"/>
</dbReference>
<name>A0AA35T0Y7_GEOBA</name>
<dbReference type="Gene3D" id="1.10.150.20">
    <property type="entry name" value="5' to 3' exonuclease, C-terminal subdomain"/>
    <property type="match status" value="1"/>
</dbReference>
<gene>
    <name evidence="13" type="ORF">GBAR_LOCUS21794</name>
</gene>
<dbReference type="PANTHER" id="PTHR11630:SF66">
    <property type="entry name" value="DNA REPLICATION LICENSING FACTOR MCM4"/>
    <property type="match status" value="1"/>
</dbReference>
<dbReference type="SMART" id="SM00490">
    <property type="entry name" value="HELICc"/>
    <property type="match status" value="1"/>
</dbReference>
<dbReference type="PROSITE" id="PS50051">
    <property type="entry name" value="MCM_2"/>
    <property type="match status" value="1"/>
</dbReference>
<dbReference type="CDD" id="cd17706">
    <property type="entry name" value="MCM"/>
    <property type="match status" value="1"/>
</dbReference>
<dbReference type="SUPFAM" id="SSF50249">
    <property type="entry name" value="Nucleic acid-binding proteins"/>
    <property type="match status" value="1"/>
</dbReference>
<dbReference type="Pfam" id="PF17207">
    <property type="entry name" value="MCM_OB"/>
    <property type="match status" value="1"/>
</dbReference>
<keyword evidence="13" id="KW-0378">Hydrolase</keyword>
<dbReference type="EMBL" id="CASHTH010003031">
    <property type="protein sequence ID" value="CAI8039214.1"/>
    <property type="molecule type" value="Genomic_DNA"/>
</dbReference>
<dbReference type="Pfam" id="PF00493">
    <property type="entry name" value="MCM"/>
    <property type="match status" value="1"/>
</dbReference>
<evidence type="ECO:0000313" key="13">
    <source>
        <dbReference type="EMBL" id="CAI8039214.1"/>
    </source>
</evidence>
<evidence type="ECO:0000256" key="4">
    <source>
        <dbReference type="ARBA" id="ARBA00022840"/>
    </source>
</evidence>
<keyword evidence="4 9" id="KW-0067">ATP-binding</keyword>
<feature type="domain" description="Helicase ATP-binding" evidence="11">
    <location>
        <begin position="655"/>
        <end position="826"/>
    </location>
</feature>
<dbReference type="InterPro" id="IPR036390">
    <property type="entry name" value="WH_DNA-bd_sf"/>
</dbReference>
<dbReference type="EC" id="5.6.2.4" evidence="8"/>
<dbReference type="InterPro" id="IPR003593">
    <property type="entry name" value="AAA+_ATPase"/>
</dbReference>
<proteinExistence type="inferred from homology"/>
<dbReference type="PRINTS" id="PR01657">
    <property type="entry name" value="MCMFAMILY"/>
</dbReference>
<dbReference type="SUPFAM" id="SSF158702">
    <property type="entry name" value="Sec63 N-terminal domain-like"/>
    <property type="match status" value="1"/>
</dbReference>
<dbReference type="InterPro" id="IPR033762">
    <property type="entry name" value="MCM_OB"/>
</dbReference>
<sequence length="1330" mass="148008">MVVNYNDLVLSLEIEARFSDSADHILKAFSKAIYLILRERFPEYADKIKDEIRARIINFPVQRSLRQINAEIISKMTSVSGMVVRTSEVKPLARELSYVCPEGHKTQVILLKGMSVNVPTKCSDPKCTHRDLEVEPETSRFIDFQIIRLQELPEDLPPGQLPHYVDVAIKQDLVDNARPGDRIILTGIVRIEQEPVSGINRANSGLYRLRIDGNNIEFLGGRGANISRKSEREEVSVEEEKIIRALASSMDINERLIESFAPHIQGQSLIKEAILLLIIGSTQRLLADGSKIRGDINIFLVGDPGTAKSEMLKFCARIAPRGLYTSGRGSTAAGLTAAVVRDKSGIMMLEAGAVVLGDQGLVCIDEFDKMKPEDRSALHEVMEQQSASIAKGGIVATLNARTSILAAANPMYGKYDPFKNITENVNLPVPLLTRFDLIFVIRDIPAKEKDASIARHIIDLHTPRGVEKRSLIDVDILTKYLSYAKRFNPVLTQEAEQKILDYYLKMRNVESDEMMITVTPRQLEGLIRLTMARARLLMRDQADADDADRAIYLYECMLRDAGMDVNTGRIDMGVIHGKPRSEIAKMQIFMEVLKGLEGEPPSAVEEKRFIDELVKSGKFDEEESRRYIKKMSEEGTIYEAKGYVDLYPPQADSVKAGLLSGKSMLVSAPTASGKTLIATMAILAYLQGSHRKVVYLSPLKALATEKYGELKKIKTIPGLKDVRIRVSTGDFDSRDGAIARSDVAIMTNEKMDSAIRHDPSWVDEVGLVIVDEIHLLGDQTRGPTLEMILSKLRYLGSRMQVIGLSATISNADEIARWLDTTLVVSDWRPVSLTEGVYDYGTVTMQDGRAFEVPLTLRSPPVDIGVDSVVHGGQSLVFASTRSRSVSLASKAAAAVFKLMKKSDVTHLAKVSRSILERNENTKMIKALADLVKNGVAFHHAGLNQYCREIVEKEFRSGRIKLLTSTPTLAAGVNLPARRVVVSSVTRYDARMGVSMPISVMEYKQYCGRAGRPQYDDYGEAIIVGNGNAWEMTEMYVNGEPEPVESQITGQRSLRIHTLSLITTVPGIKGGEIAEFFLNTLGGTQSSGPGVERDVWSTLEFLQEGGLIVCKGGRYAATEFGKKASLLYIDPETALMFRETLRTASKRPRHTLGFLHLITECGEFYPKFGMRKDDYDRAADVIDTHAEEIIDFFTEQECNRSLLALHYWIMEQTDLVISDHLGIESGDMHRMVETAAWLAHSLQELARLQGRADLLEELGILQRRITYGIMEDLTELTRIRGVGRIRARSLFKHKIRTLDDLARLPVRNLAAIDKIGRTIAASIKSQTGTVT</sequence>
<dbReference type="InterPro" id="IPR012340">
    <property type="entry name" value="NA-bd_OB-fold"/>
</dbReference>
<evidence type="ECO:0000256" key="1">
    <source>
        <dbReference type="ARBA" id="ARBA00008010"/>
    </source>
</evidence>
<dbReference type="Pfam" id="PF00271">
    <property type="entry name" value="Helicase_C"/>
    <property type="match status" value="1"/>
</dbReference>
<evidence type="ECO:0000256" key="8">
    <source>
        <dbReference type="ARBA" id="ARBA00034808"/>
    </source>
</evidence>
<dbReference type="InterPro" id="IPR011545">
    <property type="entry name" value="DEAD/DEAH_box_helicase_dom"/>
</dbReference>
<dbReference type="PANTHER" id="PTHR11630">
    <property type="entry name" value="DNA REPLICATION LICENSING FACTOR MCM FAMILY MEMBER"/>
    <property type="match status" value="1"/>
</dbReference>
<dbReference type="GO" id="GO:0042555">
    <property type="term" value="C:MCM complex"/>
    <property type="evidence" value="ECO:0007669"/>
    <property type="project" value="TreeGrafter"/>
</dbReference>
<dbReference type="GO" id="GO:0017116">
    <property type="term" value="F:single-stranded DNA helicase activity"/>
    <property type="evidence" value="ECO:0007669"/>
    <property type="project" value="TreeGrafter"/>
</dbReference>
<dbReference type="GO" id="GO:0005524">
    <property type="term" value="F:ATP binding"/>
    <property type="evidence" value="ECO:0007669"/>
    <property type="project" value="UniProtKB-KW"/>
</dbReference>
<dbReference type="Pfam" id="PF21280">
    <property type="entry name" value="Helicase_dom4_arc"/>
    <property type="match status" value="1"/>
</dbReference>
<dbReference type="InterPro" id="IPR001650">
    <property type="entry name" value="Helicase_C-like"/>
</dbReference>
<keyword evidence="14" id="KW-1185">Reference proteome</keyword>
<dbReference type="Gene3D" id="3.40.50.300">
    <property type="entry name" value="P-loop containing nucleotide triphosphate hydrolases"/>
    <property type="match status" value="3"/>
</dbReference>
<accession>A0AA35T0Y7</accession>
<keyword evidence="6" id="KW-0413">Isomerase</keyword>
<dbReference type="InterPro" id="IPR036388">
    <property type="entry name" value="WH-like_DNA-bd_sf"/>
</dbReference>
<dbReference type="InterPro" id="IPR027417">
    <property type="entry name" value="P-loop_NTPase"/>
</dbReference>
<dbReference type="SMART" id="SM00487">
    <property type="entry name" value="DEXDc"/>
    <property type="match status" value="1"/>
</dbReference>
<evidence type="ECO:0000256" key="9">
    <source>
        <dbReference type="RuleBase" id="RU004070"/>
    </source>
</evidence>
<dbReference type="InterPro" id="IPR041562">
    <property type="entry name" value="MCM_lid"/>
</dbReference>
<keyword evidence="2" id="KW-0235">DNA replication</keyword>
<dbReference type="SUPFAM" id="SSF52540">
    <property type="entry name" value="P-loop containing nucleoside triphosphate hydrolases"/>
    <property type="match status" value="2"/>
</dbReference>
<dbReference type="InterPro" id="IPR022965">
    <property type="entry name" value="Helicase_Hel308"/>
</dbReference>
<evidence type="ECO:0000259" key="12">
    <source>
        <dbReference type="PROSITE" id="PS51194"/>
    </source>
</evidence>
<dbReference type="GO" id="GO:0043138">
    <property type="term" value="F:3'-5' DNA helicase activity"/>
    <property type="evidence" value="ECO:0007669"/>
    <property type="project" value="UniProtKB-EC"/>
</dbReference>
<comment type="caution">
    <text evidence="13">The sequence shown here is derived from an EMBL/GenBank/DDBJ whole genome shotgun (WGS) entry which is preliminary data.</text>
</comment>
<dbReference type="SMART" id="SM00350">
    <property type="entry name" value="MCM"/>
    <property type="match status" value="1"/>
</dbReference>
<dbReference type="InterPro" id="IPR048772">
    <property type="entry name" value="Hel308-like_dom4"/>
</dbReference>
<dbReference type="Pfam" id="PF14520">
    <property type="entry name" value="HHH_5"/>
    <property type="match status" value="1"/>
</dbReference>
<dbReference type="Gene3D" id="1.10.10.10">
    <property type="entry name" value="Winged helix-like DNA-binding domain superfamily/Winged helix DNA-binding domain"/>
    <property type="match status" value="1"/>
</dbReference>
<dbReference type="GO" id="GO:0003697">
    <property type="term" value="F:single-stranded DNA binding"/>
    <property type="evidence" value="ECO:0007669"/>
    <property type="project" value="TreeGrafter"/>
</dbReference>
<keyword evidence="3 9" id="KW-0547">Nucleotide-binding</keyword>
<evidence type="ECO:0000256" key="2">
    <source>
        <dbReference type="ARBA" id="ARBA00022705"/>
    </source>
</evidence>
<dbReference type="Proteomes" id="UP001174909">
    <property type="component" value="Unassembled WGS sequence"/>
</dbReference>
<feature type="domain" description="Helicase C-terminal" evidence="12">
    <location>
        <begin position="903"/>
        <end position="1061"/>
    </location>
</feature>
<dbReference type="Gene3D" id="2.20.28.10">
    <property type="match status" value="1"/>
</dbReference>
<dbReference type="HAMAP" id="MF_00442">
    <property type="entry name" value="Helicase_Hel308"/>
    <property type="match status" value="1"/>
</dbReference>
<dbReference type="Gene3D" id="1.10.3380.30">
    <property type="match status" value="1"/>
</dbReference>
<evidence type="ECO:0000256" key="6">
    <source>
        <dbReference type="ARBA" id="ARBA00023235"/>
    </source>
</evidence>
<dbReference type="CDD" id="cd18795">
    <property type="entry name" value="SF2_C_Ski2"/>
    <property type="match status" value="1"/>
</dbReference>
<dbReference type="Pfam" id="PF00270">
    <property type="entry name" value="DEAD"/>
    <property type="match status" value="1"/>
</dbReference>
<dbReference type="GO" id="GO:0006260">
    <property type="term" value="P:DNA replication"/>
    <property type="evidence" value="ECO:0007669"/>
    <property type="project" value="UniProtKB-KW"/>
</dbReference>